<dbReference type="SUPFAM" id="SSF53335">
    <property type="entry name" value="S-adenosyl-L-methionine-dependent methyltransferases"/>
    <property type="match status" value="1"/>
</dbReference>
<evidence type="ECO:0000256" key="2">
    <source>
        <dbReference type="ARBA" id="ARBA00005369"/>
    </source>
</evidence>
<evidence type="ECO:0000256" key="7">
    <source>
        <dbReference type="HAMAP-Rule" id="MF_00090"/>
    </source>
</evidence>
<evidence type="ECO:0000256" key="3">
    <source>
        <dbReference type="ARBA" id="ARBA00022490"/>
    </source>
</evidence>
<dbReference type="NCBIfam" id="TIGR00080">
    <property type="entry name" value="pimt"/>
    <property type="match status" value="1"/>
</dbReference>
<dbReference type="Proteomes" id="UP001162891">
    <property type="component" value="Chromosome"/>
</dbReference>
<organism evidence="8 9">
    <name type="scientific">Anaeromyxobacter oryzae</name>
    <dbReference type="NCBI Taxonomy" id="2918170"/>
    <lineage>
        <taxon>Bacteria</taxon>
        <taxon>Pseudomonadati</taxon>
        <taxon>Myxococcota</taxon>
        <taxon>Myxococcia</taxon>
        <taxon>Myxococcales</taxon>
        <taxon>Cystobacterineae</taxon>
        <taxon>Anaeromyxobacteraceae</taxon>
        <taxon>Anaeromyxobacter</taxon>
    </lineage>
</organism>
<evidence type="ECO:0000313" key="8">
    <source>
        <dbReference type="EMBL" id="BDG06600.1"/>
    </source>
</evidence>
<protein>
    <recommendedName>
        <fullName evidence="7">Protein-L-isoaspartate O-methyltransferase</fullName>
        <ecNumber evidence="7">2.1.1.77</ecNumber>
    </recommendedName>
    <alternativeName>
        <fullName evidence="7">L-isoaspartyl protein carboxyl methyltransferase</fullName>
    </alternativeName>
    <alternativeName>
        <fullName evidence="7">Protein L-isoaspartyl methyltransferase</fullName>
    </alternativeName>
    <alternativeName>
        <fullName evidence="7">Protein-beta-aspartate methyltransferase</fullName>
        <shortName evidence="7">PIMT</shortName>
    </alternativeName>
</protein>
<dbReference type="RefSeq" id="WP_248356962.1">
    <property type="nucleotide sequence ID" value="NZ_AP025591.1"/>
</dbReference>
<proteinExistence type="inferred from homology"/>
<keyword evidence="5 7" id="KW-0808">Transferase</keyword>
<dbReference type="PANTHER" id="PTHR11579:SF0">
    <property type="entry name" value="PROTEIN-L-ISOASPARTATE(D-ASPARTATE) O-METHYLTRANSFERASE"/>
    <property type="match status" value="1"/>
</dbReference>
<keyword evidence="4 7" id="KW-0489">Methyltransferase</keyword>
<comment type="subcellular location">
    <subcellularLocation>
        <location evidence="1 7">Cytoplasm</location>
    </subcellularLocation>
</comment>
<dbReference type="HAMAP" id="MF_00090">
    <property type="entry name" value="PIMT"/>
    <property type="match status" value="1"/>
</dbReference>
<dbReference type="InterPro" id="IPR029063">
    <property type="entry name" value="SAM-dependent_MTases_sf"/>
</dbReference>
<dbReference type="EC" id="2.1.1.77" evidence="7"/>
<keyword evidence="9" id="KW-1185">Reference proteome</keyword>
<feature type="active site" evidence="7">
    <location>
        <position position="55"/>
    </location>
</feature>
<evidence type="ECO:0000313" key="9">
    <source>
        <dbReference type="Proteomes" id="UP001162891"/>
    </source>
</evidence>
<dbReference type="PROSITE" id="PS01279">
    <property type="entry name" value="PCMT"/>
    <property type="match status" value="1"/>
</dbReference>
<dbReference type="NCBIfam" id="NF001453">
    <property type="entry name" value="PRK00312.1"/>
    <property type="match status" value="1"/>
</dbReference>
<evidence type="ECO:0000256" key="1">
    <source>
        <dbReference type="ARBA" id="ARBA00004496"/>
    </source>
</evidence>
<keyword evidence="3 7" id="KW-0963">Cytoplasm</keyword>
<comment type="function">
    <text evidence="7">Catalyzes the methyl esterification of L-isoaspartyl residues in peptides and proteins that result from spontaneous decomposition of normal L-aspartyl and L-asparaginyl residues. It plays a role in the repair and/or degradation of damaged proteins.</text>
</comment>
<accession>A0ABM7X476</accession>
<comment type="catalytic activity">
    <reaction evidence="7">
        <text>[protein]-L-isoaspartate + S-adenosyl-L-methionine = [protein]-L-isoaspartate alpha-methyl ester + S-adenosyl-L-homocysteine</text>
        <dbReference type="Rhea" id="RHEA:12705"/>
        <dbReference type="Rhea" id="RHEA-COMP:12143"/>
        <dbReference type="Rhea" id="RHEA-COMP:12144"/>
        <dbReference type="ChEBI" id="CHEBI:57856"/>
        <dbReference type="ChEBI" id="CHEBI:59789"/>
        <dbReference type="ChEBI" id="CHEBI:90596"/>
        <dbReference type="ChEBI" id="CHEBI:90598"/>
        <dbReference type="EC" id="2.1.1.77"/>
    </reaction>
</comment>
<sequence length="213" mass="22640">MSVALARRLAGQGIRDPRVLEAIARLDRGRFVPEAHRAEADLDQPLPIGFGQTISQPFVVAFMTERLELSGDERVLEIGTGSGYQTAVLAALARHVFSVEIVAPLAERAREVLLGELALPNVSLRTGDGALGWPDAAPFDRIVVTAATPRIPDALIAQLAPGGLLILPLGEPHGDQALRVIRRERTGALGSEDVLPVRFVPLTHGVAPKDGAP</sequence>
<gene>
    <name evidence="7 8" type="primary">pcm</name>
    <name evidence="8" type="ORF">AMOR_55960</name>
</gene>
<name>A0ABM7X476_9BACT</name>
<keyword evidence="6 7" id="KW-0949">S-adenosyl-L-methionine</keyword>
<dbReference type="Gene3D" id="3.40.50.150">
    <property type="entry name" value="Vaccinia Virus protein VP39"/>
    <property type="match status" value="1"/>
</dbReference>
<dbReference type="Pfam" id="PF01135">
    <property type="entry name" value="PCMT"/>
    <property type="match status" value="1"/>
</dbReference>
<comment type="similarity">
    <text evidence="2 7">Belongs to the methyltransferase superfamily. L-isoaspartyl/D-aspartyl protein methyltransferase family.</text>
</comment>
<evidence type="ECO:0000256" key="5">
    <source>
        <dbReference type="ARBA" id="ARBA00022679"/>
    </source>
</evidence>
<evidence type="ECO:0000256" key="4">
    <source>
        <dbReference type="ARBA" id="ARBA00022603"/>
    </source>
</evidence>
<dbReference type="EMBL" id="AP025591">
    <property type="protein sequence ID" value="BDG06600.1"/>
    <property type="molecule type" value="Genomic_DNA"/>
</dbReference>
<dbReference type="CDD" id="cd02440">
    <property type="entry name" value="AdoMet_MTases"/>
    <property type="match status" value="1"/>
</dbReference>
<dbReference type="PANTHER" id="PTHR11579">
    <property type="entry name" value="PROTEIN-L-ISOASPARTATE O-METHYLTRANSFERASE"/>
    <property type="match status" value="1"/>
</dbReference>
<dbReference type="InterPro" id="IPR000682">
    <property type="entry name" value="PCMT"/>
</dbReference>
<reference evidence="9" key="1">
    <citation type="journal article" date="2022" name="Int. J. Syst. Evol. Microbiol.">
        <title>Anaeromyxobacter oryzae sp. nov., Anaeromyxobacter diazotrophicus sp. nov. and Anaeromyxobacter paludicola sp. nov., isolated from paddy soils.</title>
        <authorList>
            <person name="Itoh H."/>
            <person name="Xu Z."/>
            <person name="Mise K."/>
            <person name="Masuda Y."/>
            <person name="Ushijima N."/>
            <person name="Hayakawa C."/>
            <person name="Shiratori Y."/>
            <person name="Senoo K."/>
        </authorList>
    </citation>
    <scope>NUCLEOTIDE SEQUENCE [LARGE SCALE GENOMIC DNA]</scope>
    <source>
        <strain evidence="9">Red232</strain>
    </source>
</reference>
<evidence type="ECO:0000256" key="6">
    <source>
        <dbReference type="ARBA" id="ARBA00022691"/>
    </source>
</evidence>